<reference evidence="2" key="1">
    <citation type="submission" date="2025-08" db="UniProtKB">
        <authorList>
            <consortium name="Ensembl"/>
        </authorList>
    </citation>
    <scope>IDENTIFICATION</scope>
</reference>
<protein>
    <submittedName>
        <fullName evidence="2">Uncharacterized protein</fullName>
    </submittedName>
</protein>
<name>A0A8C6GX74_MUSSI</name>
<dbReference type="AlphaFoldDB" id="A0A8C6GX74"/>
<keyword evidence="1" id="KW-0732">Signal</keyword>
<feature type="chain" id="PRO_5034864902" evidence="1">
    <location>
        <begin position="16"/>
        <end position="115"/>
    </location>
</feature>
<proteinExistence type="predicted"/>
<sequence length="115" mass="13514">MLCFLLTHLRPPALPFLPTFYLATLTQLYIGSQEWAAGGGRPHPSKAPELRISMLVQWNYNYYCCYYYFYHAWFEASVWPTIHKMEPTHSSKRQLLRGMRESRSLPEAPELGWIS</sequence>
<evidence type="ECO:0000256" key="1">
    <source>
        <dbReference type="SAM" id="SignalP"/>
    </source>
</evidence>
<keyword evidence="3" id="KW-1185">Reference proteome</keyword>
<feature type="signal peptide" evidence="1">
    <location>
        <begin position="1"/>
        <end position="15"/>
    </location>
</feature>
<evidence type="ECO:0000313" key="3">
    <source>
        <dbReference type="Proteomes" id="UP000694415"/>
    </source>
</evidence>
<accession>A0A8C6GX74</accession>
<reference evidence="2" key="2">
    <citation type="submission" date="2025-09" db="UniProtKB">
        <authorList>
            <consortium name="Ensembl"/>
        </authorList>
    </citation>
    <scope>IDENTIFICATION</scope>
</reference>
<organism evidence="2 3">
    <name type="scientific">Mus spicilegus</name>
    <name type="common">Mound-building mouse</name>
    <dbReference type="NCBI Taxonomy" id="10103"/>
    <lineage>
        <taxon>Eukaryota</taxon>
        <taxon>Metazoa</taxon>
        <taxon>Chordata</taxon>
        <taxon>Craniata</taxon>
        <taxon>Vertebrata</taxon>
        <taxon>Euteleostomi</taxon>
        <taxon>Mammalia</taxon>
        <taxon>Eutheria</taxon>
        <taxon>Euarchontoglires</taxon>
        <taxon>Glires</taxon>
        <taxon>Rodentia</taxon>
        <taxon>Myomorpha</taxon>
        <taxon>Muroidea</taxon>
        <taxon>Muridae</taxon>
        <taxon>Murinae</taxon>
        <taxon>Mus</taxon>
        <taxon>Mus</taxon>
    </lineage>
</organism>
<dbReference type="Ensembl" id="ENSMSIT00000016032.1">
    <property type="protein sequence ID" value="ENSMSIP00000012638.1"/>
    <property type="gene ID" value="ENSMSIG00000010973.1"/>
</dbReference>
<evidence type="ECO:0000313" key="2">
    <source>
        <dbReference type="Ensembl" id="ENSMSIP00000012638.1"/>
    </source>
</evidence>
<dbReference type="Proteomes" id="UP000694415">
    <property type="component" value="Unplaced"/>
</dbReference>